<dbReference type="Pfam" id="PF14529">
    <property type="entry name" value="Exo_endo_phos_2"/>
    <property type="match status" value="1"/>
</dbReference>
<dbReference type="GO" id="GO:0003676">
    <property type="term" value="F:nucleic acid binding"/>
    <property type="evidence" value="ECO:0007669"/>
    <property type="project" value="InterPro"/>
</dbReference>
<organism evidence="4 5">
    <name type="scientific">Araneus ventricosus</name>
    <name type="common">Orbweaver spider</name>
    <name type="synonym">Epeira ventricosa</name>
    <dbReference type="NCBI Taxonomy" id="182803"/>
    <lineage>
        <taxon>Eukaryota</taxon>
        <taxon>Metazoa</taxon>
        <taxon>Ecdysozoa</taxon>
        <taxon>Arthropoda</taxon>
        <taxon>Chelicerata</taxon>
        <taxon>Arachnida</taxon>
        <taxon>Araneae</taxon>
        <taxon>Araneomorphae</taxon>
        <taxon>Entelegynae</taxon>
        <taxon>Araneoidea</taxon>
        <taxon>Araneidae</taxon>
        <taxon>Araneus</taxon>
    </lineage>
</organism>
<dbReference type="Pfam" id="PF00075">
    <property type="entry name" value="RNase_H"/>
    <property type="match status" value="1"/>
</dbReference>
<feature type="compositionally biased region" description="Basic and acidic residues" evidence="1">
    <location>
        <begin position="340"/>
        <end position="349"/>
    </location>
</feature>
<dbReference type="InterPro" id="IPR036691">
    <property type="entry name" value="Endo/exonu/phosph_ase_sf"/>
</dbReference>
<comment type="caution">
    <text evidence="4">The sequence shown here is derived from an EMBL/GenBank/DDBJ whole genome shotgun (WGS) entry which is preliminary data.</text>
</comment>
<evidence type="ECO:0000256" key="1">
    <source>
        <dbReference type="SAM" id="MobiDB-lite"/>
    </source>
</evidence>
<dbReference type="Proteomes" id="UP000499080">
    <property type="component" value="Unassembled WGS sequence"/>
</dbReference>
<dbReference type="InterPro" id="IPR012337">
    <property type="entry name" value="RNaseH-like_sf"/>
</dbReference>
<dbReference type="SUPFAM" id="SSF56219">
    <property type="entry name" value="DNase I-like"/>
    <property type="match status" value="1"/>
</dbReference>
<evidence type="ECO:0000313" key="4">
    <source>
        <dbReference type="EMBL" id="GBO02048.1"/>
    </source>
</evidence>
<dbReference type="GO" id="GO:0003964">
    <property type="term" value="F:RNA-directed DNA polymerase activity"/>
    <property type="evidence" value="ECO:0007669"/>
    <property type="project" value="UniProtKB-KW"/>
</dbReference>
<dbReference type="PROSITE" id="PS50878">
    <property type="entry name" value="RT_POL"/>
    <property type="match status" value="1"/>
</dbReference>
<dbReference type="InterPro" id="IPR052560">
    <property type="entry name" value="RdDP_mobile_element"/>
</dbReference>
<dbReference type="InterPro" id="IPR005135">
    <property type="entry name" value="Endo/exonuclease/phosphatase"/>
</dbReference>
<dbReference type="InterPro" id="IPR002156">
    <property type="entry name" value="RNaseH_domain"/>
</dbReference>
<name>A0A4Y2TND0_ARAVE</name>
<dbReference type="InterPro" id="IPR000477">
    <property type="entry name" value="RT_dom"/>
</dbReference>
<dbReference type="PROSITE" id="PS50879">
    <property type="entry name" value="RNASE_H_1"/>
    <property type="match status" value="1"/>
</dbReference>
<dbReference type="Gene3D" id="3.30.420.10">
    <property type="entry name" value="Ribonuclease H-like superfamily/Ribonuclease H"/>
    <property type="match status" value="1"/>
</dbReference>
<dbReference type="GO" id="GO:0008270">
    <property type="term" value="F:zinc ion binding"/>
    <property type="evidence" value="ECO:0007669"/>
    <property type="project" value="InterPro"/>
</dbReference>
<keyword evidence="5" id="KW-1185">Reference proteome</keyword>
<keyword evidence="4" id="KW-0695">RNA-directed DNA polymerase</keyword>
<dbReference type="InterPro" id="IPR036397">
    <property type="entry name" value="RNaseH_sf"/>
</dbReference>
<dbReference type="EMBL" id="BGPR01029911">
    <property type="protein sequence ID" value="GBO02048.1"/>
    <property type="molecule type" value="Genomic_DNA"/>
</dbReference>
<gene>
    <name evidence="4" type="primary">X-elementORF2_236</name>
    <name evidence="4" type="ORF">AVEN_70357_1</name>
</gene>
<dbReference type="GO" id="GO:0042575">
    <property type="term" value="C:DNA polymerase complex"/>
    <property type="evidence" value="ECO:0007669"/>
    <property type="project" value="UniProtKB-ARBA"/>
</dbReference>
<dbReference type="PANTHER" id="PTHR36688">
    <property type="entry name" value="ENDO/EXONUCLEASE/PHOSPHATASE DOMAIN-CONTAINING PROTEIN"/>
    <property type="match status" value="1"/>
</dbReference>
<dbReference type="PANTHER" id="PTHR36688:SF2">
    <property type="entry name" value="ENDONUCLEASE_EXONUCLEASE_PHOSPHATASE DOMAIN-CONTAINING PROTEIN"/>
    <property type="match status" value="1"/>
</dbReference>
<evidence type="ECO:0000313" key="5">
    <source>
        <dbReference type="Proteomes" id="UP000499080"/>
    </source>
</evidence>
<dbReference type="CDD" id="cd01650">
    <property type="entry name" value="RT_nLTR_like"/>
    <property type="match status" value="1"/>
</dbReference>
<dbReference type="Pfam" id="PF00078">
    <property type="entry name" value="RVT_1"/>
    <property type="match status" value="1"/>
</dbReference>
<dbReference type="OrthoDB" id="6513510at2759"/>
<dbReference type="SUPFAM" id="SSF57756">
    <property type="entry name" value="Retrovirus zinc finger-like domains"/>
    <property type="match status" value="1"/>
</dbReference>
<dbReference type="GO" id="GO:0004523">
    <property type="term" value="F:RNA-DNA hybrid ribonuclease activity"/>
    <property type="evidence" value="ECO:0007669"/>
    <property type="project" value="InterPro"/>
</dbReference>
<dbReference type="InterPro" id="IPR043502">
    <property type="entry name" value="DNA/RNA_pol_sf"/>
</dbReference>
<feature type="domain" description="RNase H type-1" evidence="3">
    <location>
        <begin position="1263"/>
        <end position="1390"/>
    </location>
</feature>
<proteinExistence type="predicted"/>
<feature type="compositionally biased region" description="Polar residues" evidence="1">
    <location>
        <begin position="352"/>
        <end position="368"/>
    </location>
</feature>
<dbReference type="Gene3D" id="3.60.10.10">
    <property type="entry name" value="Endonuclease/exonuclease/phosphatase"/>
    <property type="match status" value="1"/>
</dbReference>
<dbReference type="InterPro" id="IPR036875">
    <property type="entry name" value="Znf_CCHC_sf"/>
</dbReference>
<reference evidence="4 5" key="1">
    <citation type="journal article" date="2019" name="Sci. Rep.">
        <title>Orb-weaving spider Araneus ventricosus genome elucidates the spidroin gene catalogue.</title>
        <authorList>
            <person name="Kono N."/>
            <person name="Nakamura H."/>
            <person name="Ohtoshi R."/>
            <person name="Moran D.A.P."/>
            <person name="Shinohara A."/>
            <person name="Yoshida Y."/>
            <person name="Fujiwara M."/>
            <person name="Mori M."/>
            <person name="Tomita M."/>
            <person name="Arakawa K."/>
        </authorList>
    </citation>
    <scope>NUCLEOTIDE SEQUENCE [LARGE SCALE GENOMIC DNA]</scope>
</reference>
<dbReference type="SUPFAM" id="SSF56672">
    <property type="entry name" value="DNA/RNA polymerases"/>
    <property type="match status" value="1"/>
</dbReference>
<accession>A0A4Y2TND0</accession>
<evidence type="ECO:0000259" key="2">
    <source>
        <dbReference type="PROSITE" id="PS50878"/>
    </source>
</evidence>
<keyword evidence="4" id="KW-0808">Transferase</keyword>
<sequence length="1482" mass="168928">MPPSPNLYQYLMGSLSFVVEANSSTRYMLINTPNTFHTVSPFLVQKLLKSCIGEIQNVKKLRSGDLLVQVDSKQASVISKLTHLGTFPVETSFHETLNVSRGVLSNPDFIHVTEAEFVEELRDQNVCAARRINIRRDGRLIPTQHVVLTFQTPVLPKSIKAGYINCKLRPYIPNPLRCFKCQRYGHSQQSCRGTDPVCGKCAESGHEINVCTSDTFKCRNCSGPHAASSKSCPTWIFEKEVIAVKIKRNITFPEARQIVKDRTPTVGVSYSSTVQMQPKNSLQLPVSIPLSTLQSKFFAAPTATSSVKNNSPKKLKQPTPSNSKTDIVKNKKKLKPLENSSKKTLDAKHFLKSNTSSESDMELDSTSASKNVTKMHPVCIALQETYLKPADIAKIKRYSLVRKDNENESGRASGGVALLVSHDTPSSVVTLHTNLQAVAVRVMLSNLVTVCTLYLPPSTSVNDRDLDRLVDELPTPFIIIGDFNGHSPVWGNKNTNTRGRQIEEFVNTHSLCILNNGEDTYFHQRSRTFHSLDLALCTPSLAPYFNFRVGVDLRDSDHFPIFLDRVNVGSNDAQRPIRYLFHRADWTNFTLRALITRNMVEGENLNEVVNLVTKTIISAADASIPKSGLSFPKNRKPWWNKYCTDTNRDQRRAWNVFRRHPTSANQIAFQRAKSIARWARRKSERGHWIKFVSSINSSVTAKDMWENVRRACGIYPEKRISCLRKNGQEVRNISEMVDVLAEAFASICSASNYTEPFLTHKNRMERIKLRFQTTKHLSYNSDLTIFELHTALSVIKHTSPGPDEVTYSMLQHLSEHSLLNILYMFNRIWKEHVFPDCWKHAFIIPIPKPGKDPQDPLNYRPIALTSCMCKLFERIVNVRLVHILEKNEYISPFQSGFRKSRSTIDNLISLETDIRVAFLKRNHLVSIFFRYLQSIRSYLEEGVPQGCVLSVTLFVLAINPILSVIPQTVQKNLYVDDLHISCYARNMQLIERQLQTAINNIVEWSNKSGFTISAQKTIGIHFCKRPLHPDPELFLSGVPIRFQDNYKFLGLVFDKRLTFLPHIASLRKRCLRSLNILRTLSNTSWGADRSCLLRVYRSIIRSMIDYGSVVYGSARPSYLKRLDYVHHQALRLSLGAFRTSPIPSLYAEAFEPSLSSRRDKLSLSYYFRILSNDKHPLRGTLLNGNNNRLFNARPSCIPHFGLRMRNMLPDTFHGVKVHTTDFCGHPPWMENSISYINPFGNFTKSESNNSVLISLFNQHRQFYQSYQPVFTDGSKSLNHVGCAFFTNGHIISYKLHSFTSVFSSEITAVYFALKYIDEHEIRKSILYTDSMSLLESLRSSSTRNPLIKEVKDFYRHLLSKGARILFSWVPSHVGITGNELADKSAKSATEFLTRPLVYADVRSAVNQWCHCQWQEKWNMETNNKLHAIKPVLSHWVTKLNRRCDVVLTRLRIGHTRLTHKYLLFAESPPTCSHCGDILSNTS</sequence>
<keyword evidence="4" id="KW-0548">Nucleotidyltransferase</keyword>
<dbReference type="CDD" id="cd09276">
    <property type="entry name" value="Rnase_HI_RT_non_LTR"/>
    <property type="match status" value="1"/>
</dbReference>
<feature type="region of interest" description="Disordered" evidence="1">
    <location>
        <begin position="304"/>
        <end position="368"/>
    </location>
</feature>
<feature type="domain" description="Reverse transcriptase" evidence="2">
    <location>
        <begin position="827"/>
        <end position="1053"/>
    </location>
</feature>
<evidence type="ECO:0000259" key="3">
    <source>
        <dbReference type="PROSITE" id="PS50879"/>
    </source>
</evidence>
<protein>
    <submittedName>
        <fullName evidence="4">Putative RNA-directed DNA polymerase from transposon X-element</fullName>
    </submittedName>
</protein>
<dbReference type="SUPFAM" id="SSF53098">
    <property type="entry name" value="Ribonuclease H-like"/>
    <property type="match status" value="1"/>
</dbReference>